<evidence type="ECO:0000313" key="5">
    <source>
        <dbReference type="Proteomes" id="UP000554235"/>
    </source>
</evidence>
<proteinExistence type="predicted"/>
<keyword evidence="1" id="KW-0677">Repeat</keyword>
<dbReference type="InterPro" id="IPR007111">
    <property type="entry name" value="NACHT_NTPase"/>
</dbReference>
<dbReference type="Pfam" id="PF24883">
    <property type="entry name" value="NPHP3_N"/>
    <property type="match status" value="1"/>
</dbReference>
<evidence type="ECO:0000313" key="4">
    <source>
        <dbReference type="EMBL" id="KAF4459312.1"/>
    </source>
</evidence>
<dbReference type="InterPro" id="IPR010730">
    <property type="entry name" value="HET"/>
</dbReference>
<dbReference type="PANTHER" id="PTHR10039:SF16">
    <property type="entry name" value="GPI INOSITOL-DEACYLASE"/>
    <property type="match status" value="1"/>
</dbReference>
<protein>
    <submittedName>
        <fullName evidence="4">Ankyrin repeat</fullName>
    </submittedName>
</protein>
<dbReference type="AlphaFoldDB" id="A0A8H4L075"/>
<feature type="non-terminal residue" evidence="4">
    <location>
        <position position="1"/>
    </location>
</feature>
<feature type="domain" description="NACHT" evidence="3">
    <location>
        <begin position="117"/>
        <end position="282"/>
    </location>
</feature>
<evidence type="ECO:0000259" key="3">
    <source>
        <dbReference type="PROSITE" id="PS50837"/>
    </source>
</evidence>
<evidence type="ECO:0000256" key="2">
    <source>
        <dbReference type="SAM" id="MobiDB-lite"/>
    </source>
</evidence>
<dbReference type="SUPFAM" id="SSF52540">
    <property type="entry name" value="P-loop containing nucleoside triphosphate hydrolases"/>
    <property type="match status" value="1"/>
</dbReference>
<dbReference type="Gene3D" id="3.40.50.300">
    <property type="entry name" value="P-loop containing nucleotide triphosphate hydrolases"/>
    <property type="match status" value="1"/>
</dbReference>
<dbReference type="OrthoDB" id="366390at2759"/>
<comment type="caution">
    <text evidence="4">The sequence shown here is derived from an EMBL/GenBank/DDBJ whole genome shotgun (WGS) entry which is preliminary data.</text>
</comment>
<gene>
    <name evidence="4" type="ORF">FALBO_13927</name>
</gene>
<dbReference type="InterPro" id="IPR027417">
    <property type="entry name" value="P-loop_NTPase"/>
</dbReference>
<dbReference type="Pfam" id="PF26639">
    <property type="entry name" value="Het-6_barrel"/>
    <property type="match status" value="1"/>
</dbReference>
<reference evidence="4 5" key="1">
    <citation type="submission" date="2020-01" db="EMBL/GenBank/DDBJ databases">
        <title>Identification and distribution of gene clusters putatively required for synthesis of sphingolipid metabolism inhibitors in phylogenetically diverse species of the filamentous fungus Fusarium.</title>
        <authorList>
            <person name="Kim H.-S."/>
            <person name="Busman M."/>
            <person name="Brown D.W."/>
            <person name="Divon H."/>
            <person name="Uhlig S."/>
            <person name="Proctor R.H."/>
        </authorList>
    </citation>
    <scope>NUCLEOTIDE SEQUENCE [LARGE SCALE GENOMIC DNA]</scope>
    <source>
        <strain evidence="4 5">NRRL 20459</strain>
    </source>
</reference>
<organism evidence="4 5">
    <name type="scientific">Fusarium albosuccineum</name>
    <dbReference type="NCBI Taxonomy" id="1237068"/>
    <lineage>
        <taxon>Eukaryota</taxon>
        <taxon>Fungi</taxon>
        <taxon>Dikarya</taxon>
        <taxon>Ascomycota</taxon>
        <taxon>Pezizomycotina</taxon>
        <taxon>Sordariomycetes</taxon>
        <taxon>Hypocreomycetidae</taxon>
        <taxon>Hypocreales</taxon>
        <taxon>Nectriaceae</taxon>
        <taxon>Fusarium</taxon>
        <taxon>Fusarium decemcellulare species complex</taxon>
    </lineage>
</organism>
<dbReference type="PROSITE" id="PS50837">
    <property type="entry name" value="NACHT"/>
    <property type="match status" value="1"/>
</dbReference>
<dbReference type="EMBL" id="JAADYS010002200">
    <property type="protein sequence ID" value="KAF4459312.1"/>
    <property type="molecule type" value="Genomic_DNA"/>
</dbReference>
<feature type="region of interest" description="Disordered" evidence="2">
    <location>
        <begin position="1207"/>
        <end position="1251"/>
    </location>
</feature>
<dbReference type="InterPro" id="IPR056884">
    <property type="entry name" value="NPHP3-like_N"/>
</dbReference>
<sequence length="1251" mass="142055">MSKNRFQLPRNNSFVTEFLDEDTSPATSASNNGRVAIATDNARQIVGNIITYYSEPSQSQEMNRKWLKVIEWLSPSKEILQTQKLVHRDAKESRIKGTGSWFLTSPEFHRWLYGPDTLRWVHGIVGCGKTVLFSTAVEKAREVCRSDSSKLSAFFYCTSRDPSSQDINVLLKFLIIQLYSPSNDCEPLGELYSLYNQTFPPQLPTATELLDSLKSLLRQSTFYGSCESHSSENAKTIAQRTIYILIDGLDEVPLASRGSFLQLTSTLAALKLPHVHLLVTSRNQPDIWEAMSWPTYWSHVAIDNDMVQNDINHYVSYTINEDIRLFNLPETTKDTIKTKVSDEGRGMFLWASLQLKALMRLRVMNINSVLAALRSLPKDLDETYYRILDEIDASFVPQASNALKWLALSTRPLYLEELVDACAIDLQLSPVLGESISPYNIFEMLHDLILVQPPFVQRNGVIIPKTHRISLFHATVGEFLRRIDTFRPPDSGSILPVSDFRLRDDEAHFHIAQSCLAYLYYYNTADARNNRPALCDYAFYNWDKHLDHKESETGPNLGHRDAGVRRKAMALYHDLPFRRDLYSGWLHSQDVSRLMEAVNSPVFHINFDSFFLSSDKVTAKSGLPQAKCFEPENCKIPHHPLDESRNEVRFIELLPCLDKATDIRARMYTASLDQDPPRYAVISQNLNLRHKKEPTYLNGYEFPVPPAQAQLLRVLRLRGEDSPAAIWMDGICVNLSNDMELKYHVNLITRIYAEAQDVIFGFREFNSYDIQPGMNVLTRLAALSRDHLASKPNPALFTPRDLSAMLALFNSTLWQDRWRVQEVVLSANIILLIGSLSCNFNLIEQAMDAEPRLERFLDPPGRCTLFLLKNHAGWLAAKRLIQTRSQWAICRGLPLPALLWRFRNSKCMHEHDKVYSLLSLCTKQDEHSLNIDYEKDPHVLFREVSAYIISAYNSLDILSLRCAWINDSLLASWALDLQQPSGIRPLILGVFEWPRQPDIYTACGTHGYWASVPSDSLSDSTLQVKGQCFDTVRHVLDLSNAGPPTVQRMCQKISSIQDQTVYAAESHVEIRWRTLLADQWPVGQRLGQNIFRGAPIPTCPEDEAILFEQPDLIADMPFLQGRSILLTTGGYLGLGPDGAEPGDEVAVLAGGAVSYILRKHDHKYKLIGDCYVHGCMDGEVISRIYRDGGDIDSWAQIIKIVARCTPGASESNLKPRNRKSARKHPKSVPRKSHNNAKPTEVHSRRHILARL</sequence>
<dbReference type="Proteomes" id="UP000554235">
    <property type="component" value="Unassembled WGS sequence"/>
</dbReference>
<accession>A0A8H4L075</accession>
<feature type="compositionally biased region" description="Basic residues" evidence="2">
    <location>
        <begin position="1215"/>
        <end position="1234"/>
    </location>
</feature>
<name>A0A8H4L075_9HYPO</name>
<keyword evidence="5" id="KW-1185">Reference proteome</keyword>
<dbReference type="Pfam" id="PF06985">
    <property type="entry name" value="HET"/>
    <property type="match status" value="1"/>
</dbReference>
<evidence type="ECO:0000256" key="1">
    <source>
        <dbReference type="ARBA" id="ARBA00022737"/>
    </source>
</evidence>
<dbReference type="PANTHER" id="PTHR10039">
    <property type="entry name" value="AMELOGENIN"/>
    <property type="match status" value="1"/>
</dbReference>